<accession>A0AAE2CQU1</accession>
<dbReference type="AlphaFoldDB" id="A0AAE2CQU1"/>
<keyword evidence="3" id="KW-1185">Reference proteome</keyword>
<organism evidence="2 3">
    <name type="scientific">Sesamum alatum</name>
    <dbReference type="NCBI Taxonomy" id="300844"/>
    <lineage>
        <taxon>Eukaryota</taxon>
        <taxon>Viridiplantae</taxon>
        <taxon>Streptophyta</taxon>
        <taxon>Embryophyta</taxon>
        <taxon>Tracheophyta</taxon>
        <taxon>Spermatophyta</taxon>
        <taxon>Magnoliopsida</taxon>
        <taxon>eudicotyledons</taxon>
        <taxon>Gunneridae</taxon>
        <taxon>Pentapetalae</taxon>
        <taxon>asterids</taxon>
        <taxon>lamiids</taxon>
        <taxon>Lamiales</taxon>
        <taxon>Pedaliaceae</taxon>
        <taxon>Sesamum</taxon>
    </lineage>
</organism>
<sequence>MNNGGVSLVMKAPPLFQTLVPSSSRLTTLALKPASDHALTPFRLPQPEDRCAKRVLIAGKEGVSNFCAPLQLPSSPETRVAHSEMSIHLPPPDDVSPVHSARVLAAPLHIPSFARVSIDDASPPLSDLTSRVFPSVAPPS</sequence>
<name>A0AAE2CQU1_9LAMI</name>
<reference evidence="2" key="1">
    <citation type="submission" date="2020-06" db="EMBL/GenBank/DDBJ databases">
        <authorList>
            <person name="Li T."/>
            <person name="Hu X."/>
            <person name="Zhang T."/>
            <person name="Song X."/>
            <person name="Zhang H."/>
            <person name="Dai N."/>
            <person name="Sheng W."/>
            <person name="Hou X."/>
            <person name="Wei L."/>
        </authorList>
    </citation>
    <scope>NUCLEOTIDE SEQUENCE</scope>
    <source>
        <strain evidence="2">3651</strain>
        <tissue evidence="2">Leaf</tissue>
    </source>
</reference>
<dbReference type="EMBL" id="JACGWO010000003">
    <property type="protein sequence ID" value="KAK4431118.1"/>
    <property type="molecule type" value="Genomic_DNA"/>
</dbReference>
<reference evidence="2" key="2">
    <citation type="journal article" date="2024" name="Plant">
        <title>Genomic evolution and insights into agronomic trait innovations of Sesamum species.</title>
        <authorList>
            <person name="Miao H."/>
            <person name="Wang L."/>
            <person name="Qu L."/>
            <person name="Liu H."/>
            <person name="Sun Y."/>
            <person name="Le M."/>
            <person name="Wang Q."/>
            <person name="Wei S."/>
            <person name="Zheng Y."/>
            <person name="Lin W."/>
            <person name="Duan Y."/>
            <person name="Cao H."/>
            <person name="Xiong S."/>
            <person name="Wang X."/>
            <person name="Wei L."/>
            <person name="Li C."/>
            <person name="Ma Q."/>
            <person name="Ju M."/>
            <person name="Zhao R."/>
            <person name="Li G."/>
            <person name="Mu C."/>
            <person name="Tian Q."/>
            <person name="Mei H."/>
            <person name="Zhang T."/>
            <person name="Gao T."/>
            <person name="Zhang H."/>
        </authorList>
    </citation>
    <scope>NUCLEOTIDE SEQUENCE</scope>
    <source>
        <strain evidence="2">3651</strain>
    </source>
</reference>
<evidence type="ECO:0000313" key="2">
    <source>
        <dbReference type="EMBL" id="KAK4431118.1"/>
    </source>
</evidence>
<proteinExistence type="predicted"/>
<evidence type="ECO:0000256" key="1">
    <source>
        <dbReference type="SAM" id="MobiDB-lite"/>
    </source>
</evidence>
<feature type="region of interest" description="Disordered" evidence="1">
    <location>
        <begin position="73"/>
        <end position="93"/>
    </location>
</feature>
<evidence type="ECO:0000313" key="3">
    <source>
        <dbReference type="Proteomes" id="UP001293254"/>
    </source>
</evidence>
<feature type="region of interest" description="Disordered" evidence="1">
    <location>
        <begin position="121"/>
        <end position="140"/>
    </location>
</feature>
<protein>
    <submittedName>
        <fullName evidence="2">Uncharacterized protein</fullName>
    </submittedName>
</protein>
<gene>
    <name evidence="2" type="ORF">Salat_0873900</name>
</gene>
<dbReference type="Proteomes" id="UP001293254">
    <property type="component" value="Unassembled WGS sequence"/>
</dbReference>
<comment type="caution">
    <text evidence="2">The sequence shown here is derived from an EMBL/GenBank/DDBJ whole genome shotgun (WGS) entry which is preliminary data.</text>
</comment>